<evidence type="ECO:0000313" key="2">
    <source>
        <dbReference type="EMBL" id="KAK2973563.1"/>
    </source>
</evidence>
<organism evidence="2 3">
    <name type="scientific">Escallonia rubra</name>
    <dbReference type="NCBI Taxonomy" id="112253"/>
    <lineage>
        <taxon>Eukaryota</taxon>
        <taxon>Viridiplantae</taxon>
        <taxon>Streptophyta</taxon>
        <taxon>Embryophyta</taxon>
        <taxon>Tracheophyta</taxon>
        <taxon>Spermatophyta</taxon>
        <taxon>Magnoliopsida</taxon>
        <taxon>eudicotyledons</taxon>
        <taxon>Gunneridae</taxon>
        <taxon>Pentapetalae</taxon>
        <taxon>asterids</taxon>
        <taxon>campanulids</taxon>
        <taxon>Escalloniales</taxon>
        <taxon>Escalloniaceae</taxon>
        <taxon>Escallonia</taxon>
    </lineage>
</organism>
<dbReference type="PANTHER" id="PTHR12861">
    <property type="entry name" value="TRANSLOCON-ASSOCIATED PROTEIN, BETA SUBUNIT PRECURSOR TRAP-BETA SIGNAL SEQUENCE RECEPTOR BETA SUBUNIT"/>
    <property type="match status" value="1"/>
</dbReference>
<dbReference type="PANTHER" id="PTHR12861:SF3">
    <property type="entry name" value="TRANSLOCON-ASSOCIATED PROTEIN SUBUNIT BETA"/>
    <property type="match status" value="1"/>
</dbReference>
<protein>
    <recommendedName>
        <fullName evidence="4">Translocon-associated protein subunit beta</fullName>
    </recommendedName>
</protein>
<evidence type="ECO:0000256" key="1">
    <source>
        <dbReference type="SAM" id="SignalP"/>
    </source>
</evidence>
<proteinExistence type="predicted"/>
<comment type="caution">
    <text evidence="2">The sequence shown here is derived from an EMBL/GenBank/DDBJ whole genome shotgun (WGS) entry which is preliminary data.</text>
</comment>
<dbReference type="GO" id="GO:0005783">
    <property type="term" value="C:endoplasmic reticulum"/>
    <property type="evidence" value="ECO:0007669"/>
    <property type="project" value="TreeGrafter"/>
</dbReference>
<keyword evidence="3" id="KW-1185">Reference proteome</keyword>
<dbReference type="Pfam" id="PF05753">
    <property type="entry name" value="TRAP_beta"/>
    <property type="match status" value="1"/>
</dbReference>
<gene>
    <name evidence="2" type="ORF">RJ640_003133</name>
</gene>
<feature type="signal peptide" evidence="1">
    <location>
        <begin position="1"/>
        <end position="28"/>
    </location>
</feature>
<keyword evidence="1" id="KW-0732">Signal</keyword>
<evidence type="ECO:0008006" key="4">
    <source>
        <dbReference type="Google" id="ProtNLM"/>
    </source>
</evidence>
<name>A0AA88QP22_9ASTE</name>
<dbReference type="EMBL" id="JAVXUO010002404">
    <property type="protein sequence ID" value="KAK2973563.1"/>
    <property type="molecule type" value="Genomic_DNA"/>
</dbReference>
<sequence>MASPSKNAPLKVVALLLALLSISATAFASDSPFIVSHKKVALQKLNPATERVSVVIDVYNRGSATAYDVSLTDDSWSHDVFDSIIGNTSKSWDKLDAGSLVSHSFDLDSRVKTIYYGAPALITFRVPMKANLQEAYSTPILPLDVLADRAPQKTFDLSLLAKYGSQISVIAIVAAFAHLIAAPSKSSTAKLNNKRH</sequence>
<dbReference type="Proteomes" id="UP001187471">
    <property type="component" value="Unassembled WGS sequence"/>
</dbReference>
<feature type="chain" id="PRO_5041684014" description="Translocon-associated protein subunit beta" evidence="1">
    <location>
        <begin position="29"/>
        <end position="196"/>
    </location>
</feature>
<evidence type="ECO:0000313" key="3">
    <source>
        <dbReference type="Proteomes" id="UP001187471"/>
    </source>
</evidence>
<reference evidence="2" key="1">
    <citation type="submission" date="2022-12" db="EMBL/GenBank/DDBJ databases">
        <title>Draft genome assemblies for two species of Escallonia (Escalloniales).</title>
        <authorList>
            <person name="Chanderbali A."/>
            <person name="Dervinis C."/>
            <person name="Anghel I."/>
            <person name="Soltis D."/>
            <person name="Soltis P."/>
            <person name="Zapata F."/>
        </authorList>
    </citation>
    <scope>NUCLEOTIDE SEQUENCE</scope>
    <source>
        <strain evidence="2">UCBG92.1500</strain>
        <tissue evidence="2">Leaf</tissue>
    </source>
</reference>
<dbReference type="AlphaFoldDB" id="A0AA88QP22"/>
<accession>A0AA88QP22</accession>